<organism evidence="1 2">
    <name type="scientific">Hyunsoonleella aestuarii</name>
    <dbReference type="NCBI Taxonomy" id="912802"/>
    <lineage>
        <taxon>Bacteria</taxon>
        <taxon>Pseudomonadati</taxon>
        <taxon>Bacteroidota</taxon>
        <taxon>Flavobacteriia</taxon>
        <taxon>Flavobacteriales</taxon>
        <taxon>Flavobacteriaceae</taxon>
    </lineage>
</organism>
<dbReference type="Gene3D" id="3.30.230.10">
    <property type="match status" value="1"/>
</dbReference>
<dbReference type="InterPro" id="IPR014721">
    <property type="entry name" value="Ribsml_uS5_D2-typ_fold_subgr"/>
</dbReference>
<evidence type="ECO:0000313" key="1">
    <source>
        <dbReference type="EMBL" id="GAA4268269.1"/>
    </source>
</evidence>
<keyword evidence="2" id="KW-1185">Reference proteome</keyword>
<sequence>MNSNKFYSNGKLLLTGEYAVLDGALALAIPTKFGQLLEINSIDKPKIIWKSFDETDAIWFESNFAIENIGNETKAPNNIEDRLIQILCSARSLNPRFLSDNQGYQATTKLTFPKHWGLGTSSTLINNIAQWAQVDPYKLLELTFGGSGYDIACAKNNTPITYQLASNNKEKRVAKSVDFNPSFKENIFFVYLNKKQNSREGIKHYHANKQNATSCIKDINLITEKVISCKNLEDFEYLIDKHENIIGDLTNQTPIKRLLFNDYKGSIKSLGAWGGDFIMVTSRTNPEAYFKEKGFNTIIPYEKMVL</sequence>
<dbReference type="GO" id="GO:0016301">
    <property type="term" value="F:kinase activity"/>
    <property type="evidence" value="ECO:0007669"/>
    <property type="project" value="UniProtKB-KW"/>
</dbReference>
<dbReference type="InterPro" id="IPR020568">
    <property type="entry name" value="Ribosomal_Su5_D2-typ_SF"/>
</dbReference>
<reference evidence="2" key="1">
    <citation type="journal article" date="2019" name="Int. J. Syst. Evol. Microbiol.">
        <title>The Global Catalogue of Microorganisms (GCM) 10K type strain sequencing project: providing services to taxonomists for standard genome sequencing and annotation.</title>
        <authorList>
            <consortium name="The Broad Institute Genomics Platform"/>
            <consortium name="The Broad Institute Genome Sequencing Center for Infectious Disease"/>
            <person name="Wu L."/>
            <person name="Ma J."/>
        </authorList>
    </citation>
    <scope>NUCLEOTIDE SEQUENCE [LARGE SCALE GENOMIC DNA]</scope>
    <source>
        <strain evidence="2">JCM 17452</strain>
    </source>
</reference>
<keyword evidence="1" id="KW-0808">Transferase</keyword>
<dbReference type="Proteomes" id="UP001500027">
    <property type="component" value="Unassembled WGS sequence"/>
</dbReference>
<dbReference type="NCBIfam" id="NF040656">
    <property type="entry name" value="GHMP_GYDIA"/>
    <property type="match status" value="1"/>
</dbReference>
<dbReference type="EMBL" id="BAABAV010000001">
    <property type="protein sequence ID" value="GAA4268269.1"/>
    <property type="molecule type" value="Genomic_DNA"/>
</dbReference>
<accession>A0ABP8E7X4</accession>
<protein>
    <submittedName>
        <fullName evidence="1">GYDIA family GHMP kinase</fullName>
    </submittedName>
</protein>
<keyword evidence="1" id="KW-0418">Kinase</keyword>
<gene>
    <name evidence="1" type="ORF">GCM10022257_03700</name>
</gene>
<evidence type="ECO:0000313" key="2">
    <source>
        <dbReference type="Proteomes" id="UP001500027"/>
    </source>
</evidence>
<dbReference type="InterPro" id="IPR047765">
    <property type="entry name" value="GHMP_GYDIA-like"/>
</dbReference>
<proteinExistence type="predicted"/>
<name>A0ABP8E7X4_9FLAO</name>
<dbReference type="SUPFAM" id="SSF54211">
    <property type="entry name" value="Ribosomal protein S5 domain 2-like"/>
    <property type="match status" value="1"/>
</dbReference>
<comment type="caution">
    <text evidence="1">The sequence shown here is derived from an EMBL/GenBank/DDBJ whole genome shotgun (WGS) entry which is preliminary data.</text>
</comment>
<dbReference type="RefSeq" id="WP_139001763.1">
    <property type="nucleotide sequence ID" value="NZ_BAABAV010000001.1"/>
</dbReference>